<gene>
    <name evidence="1" type="ORF">SAMN02745129_2356</name>
</gene>
<name>A0A1M5U104_9GAMM</name>
<protein>
    <submittedName>
        <fullName evidence="1">Uncharacterized protein</fullName>
    </submittedName>
</protein>
<organism evidence="1 2">
    <name type="scientific">Ferrimonas marina</name>
    <dbReference type="NCBI Taxonomy" id="299255"/>
    <lineage>
        <taxon>Bacteria</taxon>
        <taxon>Pseudomonadati</taxon>
        <taxon>Pseudomonadota</taxon>
        <taxon>Gammaproteobacteria</taxon>
        <taxon>Alteromonadales</taxon>
        <taxon>Ferrimonadaceae</taxon>
        <taxon>Ferrimonas</taxon>
    </lineage>
</organism>
<dbReference type="Proteomes" id="UP000184268">
    <property type="component" value="Unassembled WGS sequence"/>
</dbReference>
<accession>A0A1M5U104</accession>
<reference evidence="1 2" key="1">
    <citation type="submission" date="2016-11" db="EMBL/GenBank/DDBJ databases">
        <authorList>
            <person name="Jaros S."/>
            <person name="Januszkiewicz K."/>
            <person name="Wedrychowicz H."/>
        </authorList>
    </citation>
    <scope>NUCLEOTIDE SEQUENCE [LARGE SCALE GENOMIC DNA]</scope>
    <source>
        <strain evidence="1 2">DSM 16917</strain>
    </source>
</reference>
<evidence type="ECO:0000313" key="1">
    <source>
        <dbReference type="EMBL" id="SHH56540.1"/>
    </source>
</evidence>
<dbReference type="EMBL" id="FQXG01000003">
    <property type="protein sequence ID" value="SHH56540.1"/>
    <property type="molecule type" value="Genomic_DNA"/>
</dbReference>
<dbReference type="STRING" id="299255.SAMN02745129_2356"/>
<proteinExistence type="predicted"/>
<dbReference type="RefSeq" id="WP_067655745.1">
    <property type="nucleotide sequence ID" value="NZ_FQXG01000003.1"/>
</dbReference>
<dbReference type="AlphaFoldDB" id="A0A1M5U104"/>
<sequence length="126" mass="14374">MYKRMIKKILPSAWIDPYFDVELKQRETPLTDIEAAELWFAQADVNVKRATPLLGPEPTTWMLKRPYIPISETLFKSLLEAKPDYYQLPSGVIVTFGEANVAGDWRKATCLMPLTADATEVVLAWQ</sequence>
<keyword evidence="2" id="KW-1185">Reference proteome</keyword>
<evidence type="ECO:0000313" key="2">
    <source>
        <dbReference type="Proteomes" id="UP000184268"/>
    </source>
</evidence>